<protein>
    <submittedName>
        <fullName evidence="2">DUF2235 domain-containing protein</fullName>
    </submittedName>
</protein>
<accession>A0A643FV03</accession>
<organism evidence="2 3">
    <name type="scientific">Cupriavidus basilensis</name>
    <dbReference type="NCBI Taxonomy" id="68895"/>
    <lineage>
        <taxon>Bacteria</taxon>
        <taxon>Pseudomonadati</taxon>
        <taxon>Pseudomonadota</taxon>
        <taxon>Betaproteobacteria</taxon>
        <taxon>Burkholderiales</taxon>
        <taxon>Burkholderiaceae</taxon>
        <taxon>Cupriavidus</taxon>
    </lineage>
</organism>
<dbReference type="RefSeq" id="WP_150986116.1">
    <property type="nucleotide sequence ID" value="NZ_CP062804.1"/>
</dbReference>
<dbReference type="AlphaFoldDB" id="A0A643FV03"/>
<sequence length="741" mass="82949">MSVLRWPAAMPETNKGRLPEGEKAYNKGKMRVVDPLGDCEQTIHICLFFDGTNNNDDPNNKWRDSVHGTHTNVVRLFRASKNRPEQGLFSYYIVGVGTPFPEIGEETYSSAGKALAAGFAKRCVWGYTRVLNAVYKAITAKHGDDLIKEDDAGKICATLDRAFYSFKLAEREKHLGSIHEAVVRSCQRNRLIKKAYINVFGFSRGAAGARVFVSRLIKRWAKNGKLIDRIPYEVNFMGLFDTVASVGPPDSTRAAVDSDKFDGHFSWSGGGALNIPPQVRRCVHFFSIHEQRMSFPLDSIRQGKRYPVDFVRLLEVAYPGVHSDVGGSYAPGDQGKSTKGEGHRLGKIPLHDMYIEALNAGVPLRLDKDGDDDRMDDSHLQDFSIDPAVAKAFNDWRAKLPAMDSLEQALEFGLRQNLQWRALRARYHTGHYLTNQPFYRFCADKREDRKTPHALRTEADRRRKTDPEIERLKKENAELDSKMKLLKARASSRRAIPQIMADMKELGDIKARIAANEAAILAREVAILAEVAGKKPEDCRPGEGADELVTNDRTDLLEAAEEFQLLLGFLHPDQQASLNVKTQSVERWFSFDDFRKGGIGPGGAIVGTWEKSGMHLCVPRADRPMTDSASVALVAPDAMVSTAAIRKYYAVDDVLVEPAREMVAYLRATTAAKAVDEFALRERAAVEMFDNYIHDSRAWFRVPHFHEYAPGGYGWARTVFVGDDEKIRHLGMTGGAQRRAA</sequence>
<evidence type="ECO:0000313" key="2">
    <source>
        <dbReference type="EMBL" id="QOT79236.1"/>
    </source>
</evidence>
<dbReference type="Pfam" id="PF09994">
    <property type="entry name" value="T6SS_Tle1-like_cat"/>
    <property type="match status" value="2"/>
</dbReference>
<feature type="domain" description="T6SS Phospholipase effector Tle1-like catalytic" evidence="1">
    <location>
        <begin position="228"/>
        <end position="354"/>
    </location>
</feature>
<evidence type="ECO:0000259" key="1">
    <source>
        <dbReference type="Pfam" id="PF09994"/>
    </source>
</evidence>
<dbReference type="PANTHER" id="PTHR33840">
    <property type="match status" value="1"/>
</dbReference>
<proteinExistence type="predicted"/>
<dbReference type="GeneID" id="98405450"/>
<gene>
    <name evidence="2" type="ORF">F7R26_031295</name>
</gene>
<name>A0A643FV03_9BURK</name>
<dbReference type="InterPro" id="IPR018712">
    <property type="entry name" value="Tle1-like_cat"/>
</dbReference>
<reference evidence="2 3" key="1">
    <citation type="submission" date="2020-10" db="EMBL/GenBank/DDBJ databases">
        <title>Complete genome sequence of Cupriavidus basilensis CCUG 49340T.</title>
        <authorList>
            <person name="Salva-Serra F."/>
            <person name="Donoso R.A."/>
            <person name="Cho K.H."/>
            <person name="Yoo J.A."/>
            <person name="Lee K."/>
            <person name="Yoon S.-H."/>
            <person name="Perez-Pantoja D."/>
            <person name="Moore E.R.B."/>
        </authorList>
    </citation>
    <scope>NUCLEOTIDE SEQUENCE [LARGE SCALE GENOMIC DNA]</scope>
    <source>
        <strain evidence="3">CCUG 49340</strain>
    </source>
</reference>
<dbReference type="PANTHER" id="PTHR33840:SF1">
    <property type="entry name" value="TLE1 PHOSPHOLIPASE DOMAIN-CONTAINING PROTEIN"/>
    <property type="match status" value="1"/>
</dbReference>
<dbReference type="Proteomes" id="UP000397656">
    <property type="component" value="Chromosome 2"/>
</dbReference>
<evidence type="ECO:0000313" key="3">
    <source>
        <dbReference type="Proteomes" id="UP000397656"/>
    </source>
</evidence>
<dbReference type="EMBL" id="CP062804">
    <property type="protein sequence ID" value="QOT79236.1"/>
    <property type="molecule type" value="Genomic_DNA"/>
</dbReference>
<feature type="domain" description="T6SS Phospholipase effector Tle1-like catalytic" evidence="1">
    <location>
        <begin position="45"/>
        <end position="213"/>
    </location>
</feature>